<gene>
    <name evidence="1" type="ORF">LCGC14_2160420</name>
</gene>
<name>A0A0F9DT35_9ZZZZ</name>
<reference evidence="1" key="1">
    <citation type="journal article" date="2015" name="Nature">
        <title>Complex archaea that bridge the gap between prokaryotes and eukaryotes.</title>
        <authorList>
            <person name="Spang A."/>
            <person name="Saw J.H."/>
            <person name="Jorgensen S.L."/>
            <person name="Zaremba-Niedzwiedzka K."/>
            <person name="Martijn J."/>
            <person name="Lind A.E."/>
            <person name="van Eijk R."/>
            <person name="Schleper C."/>
            <person name="Guy L."/>
            <person name="Ettema T.J."/>
        </authorList>
    </citation>
    <scope>NUCLEOTIDE SEQUENCE</scope>
</reference>
<proteinExistence type="predicted"/>
<sequence>MILLGMKKIWVNRARSFEDAQYFDNAYYLSLSSTERVESVQILREEYFKSHGLKFREDGKRLRRVFRVIKQA</sequence>
<comment type="caution">
    <text evidence="1">The sequence shown here is derived from an EMBL/GenBank/DDBJ whole genome shotgun (WGS) entry which is preliminary data.</text>
</comment>
<dbReference type="AlphaFoldDB" id="A0A0F9DT35"/>
<accession>A0A0F9DT35</accession>
<evidence type="ECO:0000313" key="1">
    <source>
        <dbReference type="EMBL" id="KKL64894.1"/>
    </source>
</evidence>
<dbReference type="EMBL" id="LAZR01027703">
    <property type="protein sequence ID" value="KKL64894.1"/>
    <property type="molecule type" value="Genomic_DNA"/>
</dbReference>
<organism evidence="1">
    <name type="scientific">marine sediment metagenome</name>
    <dbReference type="NCBI Taxonomy" id="412755"/>
    <lineage>
        <taxon>unclassified sequences</taxon>
        <taxon>metagenomes</taxon>
        <taxon>ecological metagenomes</taxon>
    </lineage>
</organism>
<protein>
    <submittedName>
        <fullName evidence="1">Uncharacterized protein</fullName>
    </submittedName>
</protein>